<feature type="domain" description="F-box" evidence="19">
    <location>
        <begin position="478"/>
        <end position="524"/>
    </location>
</feature>
<comment type="subcellular location">
    <subcellularLocation>
        <location evidence="2">Cytoplasm</location>
    </subcellularLocation>
    <subcellularLocation>
        <location evidence="1">Nucleus</location>
    </subcellularLocation>
</comment>
<accession>A0A182JW45</accession>
<dbReference type="AlphaFoldDB" id="A0A182JW45"/>
<keyword evidence="6" id="KW-0433">Leucine-rich repeat</keyword>
<dbReference type="SUPFAM" id="SSF81383">
    <property type="entry name" value="F-box domain"/>
    <property type="match status" value="1"/>
</dbReference>
<dbReference type="SMART" id="SM00367">
    <property type="entry name" value="LRR_CC"/>
    <property type="match status" value="5"/>
</dbReference>
<dbReference type="PANTHER" id="PTHR16105:SF0">
    <property type="entry name" value="RNA-BINDING REGION-CONTAINING PROTEIN 3"/>
    <property type="match status" value="1"/>
</dbReference>
<feature type="domain" description="RRM" evidence="18">
    <location>
        <begin position="311"/>
        <end position="398"/>
    </location>
</feature>
<sequence>MPSIALRIYNFPQIFTSVDVREFLHLFGLETTRFIKRRNTDGAIVCVDNESEARLVISRLHQLLIKTHRLKVEYSNESEQLNSADLQSLPTERLTKSKSLVSAGEKGFPLGYEGFPPSHLSYRYPKSSPEILRNITEELAGNMGFYYQTLHLMNKMNLKPPFERREESVANTNAEGVLAQSQVIVSEEESELESDSELNVPRKAKSVYSQMMRTMKVVNYDSSSLEPHTLQKPALKKTKLEIHISGASLTAPPHENVSEDLSQEQPMEIAAAPENMSALLSIDDILRNRIPDEQHSTLNVFQNYSRGDPSTKLYIKNLSKQVTEKELEEVFTIFFGGSLLKDMEIRLMKTGRMKGQAFVTFVPVADASEDEPLSDGFKKCIDRALTTVNGYILKDKPMGRLPLANVCNNVNQRPCKSNVPPYNDLLEEQHKYAPHSIEESFFMYRKNQRKATFGDEGMPVGIVKRSQRLCDLPFFRLLDPFNHLSDEVLLQILKWLPKKTLLSCGQVNRRFNRVSKDETLWYRLDLSNRTLQFDGLVEVVSRGVVVLRLAQTSIVNPTPDTSCLEFSPCIKVQYLDLSMCTVSVAVLGALLANCRALVKLSLENVLLDGRICAEIAENRRLESLNLTMCAGIDATGMRLMAKALTRLHSLNVSWTNLSAEAVQELVKNVTPQIVHLNLSGCRSTLTDDGVAVLIKRCPKLIALDLSDCTPLTEVVIKTLCKSRKLEYLSLSRCYNIPVTAYLNLTELKTLRYLDLFGLVSDPAIASLKHSLGDIGINRYFHSSVARPTVGTKRTSIWGLRTRD</sequence>
<dbReference type="GO" id="GO:0005737">
    <property type="term" value="C:cytoplasm"/>
    <property type="evidence" value="ECO:0007669"/>
    <property type="project" value="UniProtKB-SubCell"/>
</dbReference>
<dbReference type="InterPro" id="IPR012677">
    <property type="entry name" value="Nucleotide-bd_a/b_plait_sf"/>
</dbReference>
<dbReference type="GO" id="GO:0031461">
    <property type="term" value="C:cullin-RING ubiquitin ligase complex"/>
    <property type="evidence" value="ECO:0007669"/>
    <property type="project" value="UniProtKB-ARBA"/>
</dbReference>
<dbReference type="GO" id="GO:0030626">
    <property type="term" value="F:U12 snRNA binding"/>
    <property type="evidence" value="ECO:0007669"/>
    <property type="project" value="TreeGrafter"/>
</dbReference>
<reference evidence="20" key="2">
    <citation type="submission" date="2020-05" db="UniProtKB">
        <authorList>
            <consortium name="EnsemblMetazoa"/>
        </authorList>
    </citation>
    <scope>IDENTIFICATION</scope>
    <source>
        <strain evidence="20">ACHKN1017</strain>
    </source>
</reference>
<comment type="function">
    <text evidence="13">Substrate recognition component of a SCF (SKP1-CUL1-F-box protein) E3 ubiquitin-protein ligase complex which mediates the ubiquitination and subsequent proteasomal degradation of target proteins involved in cell cycle progression, signal transduction and transcription. Specifically recognizes phosphorylated CDKN1B/p27kip and is involved in regulation of G1/S transition. Degradation of CDKN1B/p27kip also requires CKS1. Recognizes target proteins ORC1, CDT1, RBL2, KMT2A/MLL1, CDK9, RAG2, NBN, FOXO1, UBP43, YTHDF2, and probably MYC, TOB1 and TAL1. Degradation of TAL1 also requires STUB1. Recognizes CDKN1A in association with CCNE1 or CCNE2 and CDK2. Promotes ubiquitination and destruction of CDH1 in a CK1-dependent manner, thereby regulating cell migration. Following phosphorylation in response to DNA damage, mediates 'Lys-63'-linked ubiquitination of NBN, promoting ATM recruitment to DNA damage sites and DNA repair via homologous recombination.</text>
</comment>
<dbReference type="SUPFAM" id="SSF52047">
    <property type="entry name" value="RNI-like"/>
    <property type="match status" value="1"/>
</dbReference>
<evidence type="ECO:0000256" key="16">
    <source>
        <dbReference type="ARBA" id="ARBA00081589"/>
    </source>
</evidence>
<keyword evidence="12" id="KW-0539">Nucleus</keyword>
<dbReference type="Gene3D" id="3.80.10.10">
    <property type="entry name" value="Ribonuclease Inhibitor"/>
    <property type="match status" value="1"/>
</dbReference>
<dbReference type="SMART" id="SM00360">
    <property type="entry name" value="RRM"/>
    <property type="match status" value="2"/>
</dbReference>
<dbReference type="InterPro" id="IPR035979">
    <property type="entry name" value="RBD_domain_sf"/>
</dbReference>
<dbReference type="PROSITE" id="PS50181">
    <property type="entry name" value="FBOX"/>
    <property type="match status" value="1"/>
</dbReference>
<dbReference type="SMART" id="SM00256">
    <property type="entry name" value="FBOX"/>
    <property type="match status" value="1"/>
</dbReference>
<keyword evidence="21" id="KW-1185">Reference proteome</keyword>
<evidence type="ECO:0000256" key="2">
    <source>
        <dbReference type="ARBA" id="ARBA00004496"/>
    </source>
</evidence>
<dbReference type="PANTHER" id="PTHR16105">
    <property type="entry name" value="RNA-BINDING REGION-CONTAINING PROTEIN 3"/>
    <property type="match status" value="1"/>
</dbReference>
<protein>
    <recommendedName>
        <fullName evidence="14">S-phase kinase-associated protein 2</fullName>
    </recommendedName>
    <alternativeName>
        <fullName evidence="16">Cyclin-A/CDK2-associated protein p45</fullName>
    </alternativeName>
    <alternativeName>
        <fullName evidence="15">F-box protein Skp2</fullName>
    </alternativeName>
</protein>
<evidence type="ECO:0000256" key="13">
    <source>
        <dbReference type="ARBA" id="ARBA00056227"/>
    </source>
</evidence>
<evidence type="ECO:0000259" key="19">
    <source>
        <dbReference type="PROSITE" id="PS50181"/>
    </source>
</evidence>
<dbReference type="GO" id="GO:1905168">
    <property type="term" value="P:positive regulation of double-strand break repair via homologous recombination"/>
    <property type="evidence" value="ECO:0007669"/>
    <property type="project" value="UniProtKB-ARBA"/>
</dbReference>
<dbReference type="GO" id="GO:0140767">
    <property type="term" value="F:enzyme-substrate adaptor activity"/>
    <property type="evidence" value="ECO:0007669"/>
    <property type="project" value="UniProtKB-ARBA"/>
</dbReference>
<dbReference type="Proteomes" id="UP000075881">
    <property type="component" value="Unassembled WGS sequence"/>
</dbReference>
<keyword evidence="4" id="KW-0963">Cytoplasm</keyword>
<evidence type="ECO:0000256" key="14">
    <source>
        <dbReference type="ARBA" id="ARBA00071634"/>
    </source>
</evidence>
<evidence type="ECO:0000313" key="21">
    <source>
        <dbReference type="Proteomes" id="UP000075881"/>
    </source>
</evidence>
<organism evidence="20 21">
    <name type="scientific">Anopheles christyi</name>
    <dbReference type="NCBI Taxonomy" id="43041"/>
    <lineage>
        <taxon>Eukaryota</taxon>
        <taxon>Metazoa</taxon>
        <taxon>Ecdysozoa</taxon>
        <taxon>Arthropoda</taxon>
        <taxon>Hexapoda</taxon>
        <taxon>Insecta</taxon>
        <taxon>Pterygota</taxon>
        <taxon>Neoptera</taxon>
        <taxon>Endopterygota</taxon>
        <taxon>Diptera</taxon>
        <taxon>Nematocera</taxon>
        <taxon>Culicoidea</taxon>
        <taxon>Culicidae</taxon>
        <taxon>Anophelinae</taxon>
        <taxon>Anopheles</taxon>
    </lineage>
</organism>
<keyword evidence="10 17" id="KW-0694">RNA-binding</keyword>
<evidence type="ECO:0000256" key="10">
    <source>
        <dbReference type="ARBA" id="ARBA00022884"/>
    </source>
</evidence>
<dbReference type="InterPro" id="IPR006553">
    <property type="entry name" value="Leu-rich_rpt_Cys-con_subtyp"/>
</dbReference>
<dbReference type="PROSITE" id="PS50102">
    <property type="entry name" value="RRM"/>
    <property type="match status" value="1"/>
</dbReference>
<dbReference type="SUPFAM" id="SSF54928">
    <property type="entry name" value="RNA-binding domain, RBD"/>
    <property type="match status" value="2"/>
</dbReference>
<evidence type="ECO:0000256" key="6">
    <source>
        <dbReference type="ARBA" id="ARBA00022614"/>
    </source>
</evidence>
<name>A0A182JW45_9DIPT</name>
<dbReference type="InterPro" id="IPR032675">
    <property type="entry name" value="LRR_dom_sf"/>
</dbReference>
<keyword evidence="5" id="KW-0597">Phosphoprotein</keyword>
<evidence type="ECO:0000256" key="17">
    <source>
        <dbReference type="PROSITE-ProRule" id="PRU00176"/>
    </source>
</evidence>
<evidence type="ECO:0000256" key="7">
    <source>
        <dbReference type="ARBA" id="ARBA00022737"/>
    </source>
</evidence>
<dbReference type="VEuPathDB" id="VectorBase:ACHR002727"/>
<dbReference type="EnsemblMetazoa" id="ACHR002727-RA">
    <property type="protein sequence ID" value="ACHR002727-PA"/>
    <property type="gene ID" value="ACHR002727"/>
</dbReference>
<dbReference type="InterPro" id="IPR036047">
    <property type="entry name" value="F-box-like_dom_sf"/>
</dbReference>
<evidence type="ECO:0000256" key="12">
    <source>
        <dbReference type="ARBA" id="ARBA00023242"/>
    </source>
</evidence>
<evidence type="ECO:0000313" key="20">
    <source>
        <dbReference type="EnsemblMetazoa" id="ACHR002727-PA"/>
    </source>
</evidence>
<keyword evidence="9" id="KW-0832">Ubl conjugation</keyword>
<dbReference type="Pfam" id="PF00076">
    <property type="entry name" value="RRM_1"/>
    <property type="match status" value="1"/>
</dbReference>
<comment type="pathway">
    <text evidence="3">Protein modification; protein ubiquitination.</text>
</comment>
<dbReference type="GO" id="GO:0000209">
    <property type="term" value="P:protein polyubiquitination"/>
    <property type="evidence" value="ECO:0007669"/>
    <property type="project" value="UniProtKB-ARBA"/>
</dbReference>
<keyword evidence="7" id="KW-0677">Repeat</keyword>
<dbReference type="GO" id="GO:0005689">
    <property type="term" value="C:U12-type spliceosomal complex"/>
    <property type="evidence" value="ECO:0007669"/>
    <property type="project" value="TreeGrafter"/>
</dbReference>
<dbReference type="GO" id="GO:0006511">
    <property type="term" value="P:ubiquitin-dependent protein catabolic process"/>
    <property type="evidence" value="ECO:0007669"/>
    <property type="project" value="UniProtKB-ARBA"/>
</dbReference>
<keyword evidence="11" id="KW-0007">Acetylation</keyword>
<evidence type="ECO:0000256" key="15">
    <source>
        <dbReference type="ARBA" id="ARBA00077776"/>
    </source>
</evidence>
<dbReference type="InterPro" id="IPR000504">
    <property type="entry name" value="RRM_dom"/>
</dbReference>
<evidence type="ECO:0000256" key="9">
    <source>
        <dbReference type="ARBA" id="ARBA00022843"/>
    </source>
</evidence>
<evidence type="ECO:0000256" key="8">
    <source>
        <dbReference type="ARBA" id="ARBA00022786"/>
    </source>
</evidence>
<evidence type="ECO:0000256" key="1">
    <source>
        <dbReference type="ARBA" id="ARBA00004123"/>
    </source>
</evidence>
<reference evidence="21" key="1">
    <citation type="submission" date="2013-03" db="EMBL/GenBank/DDBJ databases">
        <title>The Genome Sequence of Anopheles christyi ACHKN1017.</title>
        <authorList>
            <consortium name="The Broad Institute Genomics Platform"/>
            <person name="Neafsey D.E."/>
            <person name="Besansky N."/>
            <person name="Walker B."/>
            <person name="Young S.K."/>
            <person name="Zeng Q."/>
            <person name="Gargeya S."/>
            <person name="Fitzgerald M."/>
            <person name="Haas B."/>
            <person name="Abouelleil A."/>
            <person name="Allen A.W."/>
            <person name="Alvarado L."/>
            <person name="Arachchi H.M."/>
            <person name="Berlin A.M."/>
            <person name="Chapman S.B."/>
            <person name="Gainer-Dewar J."/>
            <person name="Goldberg J."/>
            <person name="Griggs A."/>
            <person name="Gujja S."/>
            <person name="Hansen M."/>
            <person name="Howarth C."/>
            <person name="Imamovic A."/>
            <person name="Ireland A."/>
            <person name="Larimer J."/>
            <person name="McCowan C."/>
            <person name="Murphy C."/>
            <person name="Pearson M."/>
            <person name="Poon T.W."/>
            <person name="Priest M."/>
            <person name="Roberts A."/>
            <person name="Saif S."/>
            <person name="Shea T."/>
            <person name="Sisk P."/>
            <person name="Sykes S."/>
            <person name="Wortman J."/>
            <person name="Nusbaum C."/>
            <person name="Birren B."/>
        </authorList>
    </citation>
    <scope>NUCLEOTIDE SEQUENCE [LARGE SCALE GENOMIC DNA]</scope>
    <source>
        <strain evidence="21">ACHKN1017</strain>
    </source>
</reference>
<evidence type="ECO:0000256" key="5">
    <source>
        <dbReference type="ARBA" id="ARBA00022553"/>
    </source>
</evidence>
<dbReference type="InterPro" id="IPR045164">
    <property type="entry name" value="RBM41/RNPC3"/>
</dbReference>
<dbReference type="GO" id="GO:0097157">
    <property type="term" value="F:pre-mRNA intronic binding"/>
    <property type="evidence" value="ECO:0007669"/>
    <property type="project" value="TreeGrafter"/>
</dbReference>
<evidence type="ECO:0000256" key="3">
    <source>
        <dbReference type="ARBA" id="ARBA00004906"/>
    </source>
</evidence>
<keyword evidence="8" id="KW-0833">Ubl conjugation pathway</keyword>
<dbReference type="STRING" id="43041.A0A182JW45"/>
<dbReference type="InterPro" id="IPR001810">
    <property type="entry name" value="F-box_dom"/>
</dbReference>
<dbReference type="GO" id="GO:0000082">
    <property type="term" value="P:G1/S transition of mitotic cell cycle"/>
    <property type="evidence" value="ECO:0007669"/>
    <property type="project" value="UniProtKB-ARBA"/>
</dbReference>
<dbReference type="FunFam" id="3.80.10.10:FF:000105">
    <property type="entry name" value="S-phase kinase-associated protein 2"/>
    <property type="match status" value="1"/>
</dbReference>
<dbReference type="GO" id="GO:0000398">
    <property type="term" value="P:mRNA splicing, via spliceosome"/>
    <property type="evidence" value="ECO:0007669"/>
    <property type="project" value="TreeGrafter"/>
</dbReference>
<proteinExistence type="predicted"/>
<dbReference type="Gene3D" id="3.30.70.330">
    <property type="match status" value="2"/>
</dbReference>
<evidence type="ECO:0000256" key="11">
    <source>
        <dbReference type="ARBA" id="ARBA00022990"/>
    </source>
</evidence>
<evidence type="ECO:0000256" key="4">
    <source>
        <dbReference type="ARBA" id="ARBA00022490"/>
    </source>
</evidence>
<evidence type="ECO:0000259" key="18">
    <source>
        <dbReference type="PROSITE" id="PS50102"/>
    </source>
</evidence>
<dbReference type="Pfam" id="PF12937">
    <property type="entry name" value="F-box-like"/>
    <property type="match status" value="1"/>
</dbReference>